<keyword evidence="2" id="KW-1185">Reference proteome</keyword>
<gene>
    <name evidence="1" type="ORF">SAMN00790413_03157</name>
</gene>
<dbReference type="SUPFAM" id="SSF110710">
    <property type="entry name" value="TTHA0583/YokD-like"/>
    <property type="match status" value="1"/>
</dbReference>
<proteinExistence type="predicted"/>
<accession>A0A1W1VRX0</accession>
<keyword evidence="1" id="KW-0808">Transferase</keyword>
<dbReference type="AlphaFoldDB" id="A0A1W1VRX0"/>
<protein>
    <submittedName>
        <fullName evidence="1">Aminoglycoside 3-N-acetyltransferase</fullName>
    </submittedName>
</protein>
<organism evidence="1 2">
    <name type="scientific">Deinococcus hopiensis KR-140</name>
    <dbReference type="NCBI Taxonomy" id="695939"/>
    <lineage>
        <taxon>Bacteria</taxon>
        <taxon>Thermotogati</taxon>
        <taxon>Deinococcota</taxon>
        <taxon>Deinococci</taxon>
        <taxon>Deinococcales</taxon>
        <taxon>Deinococcaceae</taxon>
        <taxon>Deinococcus</taxon>
    </lineage>
</organism>
<reference evidence="1 2" key="1">
    <citation type="submission" date="2017-04" db="EMBL/GenBank/DDBJ databases">
        <authorList>
            <person name="Afonso C.L."/>
            <person name="Miller P.J."/>
            <person name="Scott M.A."/>
            <person name="Spackman E."/>
            <person name="Goraichik I."/>
            <person name="Dimitrov K.M."/>
            <person name="Suarez D.L."/>
            <person name="Swayne D.E."/>
        </authorList>
    </citation>
    <scope>NUCLEOTIDE SEQUENCE [LARGE SCALE GENOMIC DNA]</scope>
    <source>
        <strain evidence="1 2">KR-140</strain>
    </source>
</reference>
<evidence type="ECO:0000313" key="1">
    <source>
        <dbReference type="EMBL" id="SMB96107.1"/>
    </source>
</evidence>
<sequence length="61" mass="6783">MLLGNEKNTSLHLAEVRAGKRGTVSQAAPIPMSGERQWITLDELDDGTFHPSRPPSRRAER</sequence>
<evidence type="ECO:0000313" key="2">
    <source>
        <dbReference type="Proteomes" id="UP000192582"/>
    </source>
</evidence>
<name>A0A1W1VRX0_9DEIO</name>
<dbReference type="InterPro" id="IPR028345">
    <property type="entry name" value="Antibiotic_NAT-like"/>
</dbReference>
<dbReference type="EMBL" id="FWWU01000009">
    <property type="protein sequence ID" value="SMB96107.1"/>
    <property type="molecule type" value="Genomic_DNA"/>
</dbReference>
<dbReference type="GO" id="GO:0016740">
    <property type="term" value="F:transferase activity"/>
    <property type="evidence" value="ECO:0007669"/>
    <property type="project" value="UniProtKB-KW"/>
</dbReference>
<dbReference type="Proteomes" id="UP000192582">
    <property type="component" value="Unassembled WGS sequence"/>
</dbReference>
<dbReference type="RefSeq" id="WP_084050638.1">
    <property type="nucleotide sequence ID" value="NZ_FWWU01000009.1"/>
</dbReference>